<dbReference type="FunFam" id="3.10.129.10:FF:000038">
    <property type="entry name" value="Acyl-CoA thioester hydrolase"/>
    <property type="match status" value="1"/>
</dbReference>
<accession>A0A507AKE3</accession>
<evidence type="ECO:0000259" key="5">
    <source>
        <dbReference type="PROSITE" id="PS51770"/>
    </source>
</evidence>
<dbReference type="InParanoid" id="A0A507AKE3"/>
<protein>
    <recommendedName>
        <fullName evidence="5">HotDog ACOT-type domain-containing protein</fullName>
    </recommendedName>
</protein>
<dbReference type="GO" id="GO:0047617">
    <property type="term" value="F:fatty acyl-CoA hydrolase activity"/>
    <property type="evidence" value="ECO:0007669"/>
    <property type="project" value="TreeGrafter"/>
</dbReference>
<dbReference type="GeneID" id="41975598"/>
<feature type="domain" description="HotDog ACOT-type" evidence="5">
    <location>
        <begin position="87"/>
        <end position="214"/>
    </location>
</feature>
<comment type="similarity">
    <text evidence="1">Belongs to the acyl coenzyme A hydrolase family.</text>
</comment>
<evidence type="ECO:0000256" key="4">
    <source>
        <dbReference type="ARBA" id="ARBA00022946"/>
    </source>
</evidence>
<dbReference type="GO" id="GO:0005739">
    <property type="term" value="C:mitochondrion"/>
    <property type="evidence" value="ECO:0007669"/>
    <property type="project" value="TreeGrafter"/>
</dbReference>
<keyword evidence="4" id="KW-0809">Transit peptide</keyword>
<dbReference type="OrthoDB" id="331699at2759"/>
<keyword evidence="2" id="KW-0677">Repeat</keyword>
<proteinExistence type="inferred from homology"/>
<name>A0A507AKE3_9PEZI</name>
<evidence type="ECO:0000256" key="3">
    <source>
        <dbReference type="ARBA" id="ARBA00022801"/>
    </source>
</evidence>
<dbReference type="EMBL" id="SKBQ01000052">
    <property type="protein sequence ID" value="TPX10945.1"/>
    <property type="molecule type" value="Genomic_DNA"/>
</dbReference>
<gene>
    <name evidence="6" type="ORF">E0L32_008151</name>
</gene>
<dbReference type="SUPFAM" id="SSF54637">
    <property type="entry name" value="Thioesterase/thiol ester dehydrase-isomerase"/>
    <property type="match status" value="2"/>
</dbReference>
<dbReference type="Gene3D" id="3.10.129.10">
    <property type="entry name" value="Hotdog Thioesterase"/>
    <property type="match status" value="2"/>
</dbReference>
<keyword evidence="7" id="KW-1185">Reference proteome</keyword>
<evidence type="ECO:0000256" key="1">
    <source>
        <dbReference type="ARBA" id="ARBA00010458"/>
    </source>
</evidence>
<dbReference type="InterPro" id="IPR029069">
    <property type="entry name" value="HotDog_dom_sf"/>
</dbReference>
<evidence type="ECO:0000256" key="2">
    <source>
        <dbReference type="ARBA" id="ARBA00022737"/>
    </source>
</evidence>
<dbReference type="Proteomes" id="UP000319257">
    <property type="component" value="Unassembled WGS sequence"/>
</dbReference>
<dbReference type="PANTHER" id="PTHR12655:SF0">
    <property type="entry name" value="ACYL-COENZYME A THIOESTERASE 9, MITOCHONDRIAL"/>
    <property type="match status" value="1"/>
</dbReference>
<dbReference type="AlphaFoldDB" id="A0A507AKE3"/>
<keyword evidence="3" id="KW-0378">Hydrolase</keyword>
<dbReference type="CDD" id="cd03442">
    <property type="entry name" value="BFIT_BACH"/>
    <property type="match status" value="2"/>
</dbReference>
<evidence type="ECO:0000313" key="7">
    <source>
        <dbReference type="Proteomes" id="UP000319257"/>
    </source>
</evidence>
<dbReference type="GO" id="GO:0006637">
    <property type="term" value="P:acyl-CoA metabolic process"/>
    <property type="evidence" value="ECO:0007669"/>
    <property type="project" value="TreeGrafter"/>
</dbReference>
<sequence>MTLQHASLRAARSVTRRCKPSPDLLPYVAARSFRTGTPLRRGTHGVFRGLSDERLPMPWIEAFKLKQEGQVPNFAEPQQQERDISPKKMKDSYHRVILPLGQDPWLSDTYINATGQIRLGTLFMDLDALAGIIVYKHTGPGVTTVTAAVDRITIAHPLTEICDLEYSGQVTYATGRSSMEITCKVARARGENEPSRPEDVLLTCTFTMVALDPLTKKPTNVPALLCETPEEEAVFRAGEAKALRKKEKRKTSLLEVEPNDAESALIHRIWLKQLEYHDPNRPLRQPRNVVPMAHTKLATSTIAQPTVRNRHQFMVFGGYHLKLTFELAFCCAASFAHARPVFVSADPCTFESPVPVGSVLYLNATVAYTDPPLLEDDGSQPAQADPERPMTRVHVRVDSKVRDVEHGNARPTGQFNYTFLVPRDIKVLPHTYNEMMMYVDARRRVQIGDEQKKILEGAGGGAAVAQEEASGGVSVTE</sequence>
<dbReference type="RefSeq" id="XP_030992656.1">
    <property type="nucleotide sequence ID" value="XM_031142973.1"/>
</dbReference>
<dbReference type="STRING" id="1093900.A0A507AKE3"/>
<dbReference type="PROSITE" id="PS51770">
    <property type="entry name" value="HOTDOG_ACOT"/>
    <property type="match status" value="2"/>
</dbReference>
<dbReference type="FunFam" id="3.10.129.10:FF:000032">
    <property type="entry name" value="Acyl-CoA thioester hydrolase"/>
    <property type="match status" value="1"/>
</dbReference>
<dbReference type="PANTHER" id="PTHR12655">
    <property type="entry name" value="ACYL-COA THIOESTERASE"/>
    <property type="match status" value="1"/>
</dbReference>
<feature type="domain" description="HotDog ACOT-type" evidence="5">
    <location>
        <begin position="293"/>
        <end position="425"/>
    </location>
</feature>
<evidence type="ECO:0000313" key="6">
    <source>
        <dbReference type="EMBL" id="TPX10945.1"/>
    </source>
</evidence>
<reference evidence="6 7" key="1">
    <citation type="submission" date="2019-06" db="EMBL/GenBank/DDBJ databases">
        <title>Draft genome sequence of the filamentous fungus Phialemoniopsis curvata isolated from diesel fuel.</title>
        <authorList>
            <person name="Varaljay V.A."/>
            <person name="Lyon W.J."/>
            <person name="Crouch A.L."/>
            <person name="Drake C.E."/>
            <person name="Hollomon J.M."/>
            <person name="Nadeau L.J."/>
            <person name="Nunn H.S."/>
            <person name="Stevenson B.S."/>
            <person name="Bojanowski C.L."/>
            <person name="Crookes-Goodson W.J."/>
        </authorList>
    </citation>
    <scope>NUCLEOTIDE SEQUENCE [LARGE SCALE GENOMIC DNA]</scope>
    <source>
        <strain evidence="6 7">D216</strain>
    </source>
</reference>
<organism evidence="6 7">
    <name type="scientific">Thyridium curvatum</name>
    <dbReference type="NCBI Taxonomy" id="1093900"/>
    <lineage>
        <taxon>Eukaryota</taxon>
        <taxon>Fungi</taxon>
        <taxon>Dikarya</taxon>
        <taxon>Ascomycota</taxon>
        <taxon>Pezizomycotina</taxon>
        <taxon>Sordariomycetes</taxon>
        <taxon>Sordariomycetidae</taxon>
        <taxon>Thyridiales</taxon>
        <taxon>Thyridiaceae</taxon>
        <taxon>Thyridium</taxon>
    </lineage>
</organism>
<comment type="caution">
    <text evidence="6">The sequence shown here is derived from an EMBL/GenBank/DDBJ whole genome shotgun (WGS) entry which is preliminary data.</text>
</comment>
<dbReference type="InterPro" id="IPR033120">
    <property type="entry name" value="HOTDOG_ACOT"/>
</dbReference>